<comment type="caution">
    <text evidence="1">The sequence shown here is derived from an EMBL/GenBank/DDBJ whole genome shotgun (WGS) entry which is preliminary data.</text>
</comment>
<evidence type="ECO:0000313" key="1">
    <source>
        <dbReference type="EMBL" id="MBE9664915.1"/>
    </source>
</evidence>
<dbReference type="InterPro" id="IPR036520">
    <property type="entry name" value="UPF0759_sf"/>
</dbReference>
<accession>A0ABR9XCX0</accession>
<dbReference type="PANTHER" id="PTHR30348:SF4">
    <property type="entry name" value="DUF72 DOMAIN-CONTAINING PROTEIN"/>
    <property type="match status" value="1"/>
</dbReference>
<dbReference type="SUPFAM" id="SSF117396">
    <property type="entry name" value="TM1631-like"/>
    <property type="match status" value="1"/>
</dbReference>
<dbReference type="RefSeq" id="WP_194104338.1">
    <property type="nucleotide sequence ID" value="NZ_JADFFM010000001.1"/>
</dbReference>
<reference evidence="1 2" key="1">
    <citation type="submission" date="2020-10" db="EMBL/GenBank/DDBJ databases">
        <title>Mucilaginibacter mali sp. nov., isolated from rhizosphere soil of apple orchard.</title>
        <authorList>
            <person name="Lee J.-S."/>
            <person name="Kim H.S."/>
            <person name="Kim J.-S."/>
        </authorList>
    </citation>
    <scope>NUCLEOTIDE SEQUENCE [LARGE SCALE GENOMIC DNA]</scope>
    <source>
        <strain evidence="1 2">KCTC 23157</strain>
    </source>
</reference>
<evidence type="ECO:0000313" key="2">
    <source>
        <dbReference type="Proteomes" id="UP000632774"/>
    </source>
</evidence>
<dbReference type="EMBL" id="JADFFM010000001">
    <property type="protein sequence ID" value="MBE9664915.1"/>
    <property type="molecule type" value="Genomic_DNA"/>
</dbReference>
<organism evidence="1 2">
    <name type="scientific">Mucilaginibacter boryungensis</name>
    <dbReference type="NCBI Taxonomy" id="768480"/>
    <lineage>
        <taxon>Bacteria</taxon>
        <taxon>Pseudomonadati</taxon>
        <taxon>Bacteroidota</taxon>
        <taxon>Sphingobacteriia</taxon>
        <taxon>Sphingobacteriales</taxon>
        <taxon>Sphingobacteriaceae</taxon>
        <taxon>Mucilaginibacter</taxon>
    </lineage>
</organism>
<protein>
    <submittedName>
        <fullName evidence="1">DUF72 domain-containing protein</fullName>
    </submittedName>
</protein>
<proteinExistence type="predicted"/>
<name>A0ABR9XCX0_9SPHI</name>
<dbReference type="Gene3D" id="3.20.20.410">
    <property type="entry name" value="Protein of unknown function UPF0759"/>
    <property type="match status" value="1"/>
</dbReference>
<dbReference type="PANTHER" id="PTHR30348">
    <property type="entry name" value="UNCHARACTERIZED PROTEIN YECE"/>
    <property type="match status" value="1"/>
</dbReference>
<dbReference type="Proteomes" id="UP000632774">
    <property type="component" value="Unassembled WGS sequence"/>
</dbReference>
<keyword evidence="2" id="KW-1185">Reference proteome</keyword>
<dbReference type="Pfam" id="PF01904">
    <property type="entry name" value="DUF72"/>
    <property type="match status" value="1"/>
</dbReference>
<gene>
    <name evidence="1" type="ORF">IRJ18_00985</name>
</gene>
<sequence>MDDLSASKFFSGTSGLVLPVPNKQAYPVEFQDQPRLAFYASLFNSIEINSSFYNPPMGNTVAKWSSIVPDNFRFTYKLWRDITHNKELVFNPDNIFRFMEVINRAEAKKGSLLVQFPASVRADKVPQLENLLNYIRQADPDMQWQTAVEFRHASWYQDSTYYLLDKYGMGIVLHDMPASAAPLMETEANFIYLRFHGPNGGYRGSYTDDFLQEYATYIQDWMADGKTVYAYFNNTMGSAIDNLISLNKFVAGNFF</sequence>
<dbReference type="InterPro" id="IPR002763">
    <property type="entry name" value="DUF72"/>
</dbReference>